<evidence type="ECO:0000313" key="1">
    <source>
        <dbReference type="EMBL" id="CAD6491891.1"/>
    </source>
</evidence>
<organism evidence="1 2">
    <name type="scientific">Candidatus Argoarchaeum ethanivorans</name>
    <dbReference type="NCBI Taxonomy" id="2608793"/>
    <lineage>
        <taxon>Archaea</taxon>
        <taxon>Methanobacteriati</taxon>
        <taxon>Methanobacteriota</taxon>
        <taxon>Stenosarchaea group</taxon>
        <taxon>Methanomicrobia</taxon>
        <taxon>Methanosarcinales</taxon>
        <taxon>Methanosarcinales incertae sedis</taxon>
        <taxon>GOM Arc I cluster</taxon>
        <taxon>Candidatus Argoarchaeum</taxon>
    </lineage>
</organism>
<proteinExistence type="predicted"/>
<sequence length="37" mass="4092">MGTGSYVLSSRTSGRASAPKKIEIWSLSLVDFTLFER</sequence>
<name>A0A811T6F5_9EURY</name>
<evidence type="ECO:0000313" key="2">
    <source>
        <dbReference type="Proteomes" id="UP000637195"/>
    </source>
</evidence>
<dbReference type="Proteomes" id="UP000637195">
    <property type="component" value="Unassembled WGS sequence"/>
</dbReference>
<dbReference type="EMBL" id="CAJHIM010000016">
    <property type="protein sequence ID" value="CAD6491891.1"/>
    <property type="molecule type" value="Genomic_DNA"/>
</dbReference>
<accession>A0A811T6F5</accession>
<protein>
    <submittedName>
        <fullName evidence="1">Uncharacterized protein</fullName>
    </submittedName>
</protein>
<dbReference type="AlphaFoldDB" id="A0A811T6F5"/>
<comment type="caution">
    <text evidence="1">The sequence shown here is derived from an EMBL/GenBank/DDBJ whole genome shotgun (WGS) entry which is preliminary data.</text>
</comment>
<gene>
    <name evidence="1" type="ORF">ANIMEMIM_00239</name>
</gene>
<reference evidence="1" key="1">
    <citation type="submission" date="2020-10" db="EMBL/GenBank/DDBJ databases">
        <authorList>
            <person name="Hahn C.J."/>
            <person name="Laso-Perez R."/>
            <person name="Vulcano F."/>
            <person name="Vaziourakis K.-M."/>
            <person name="Stokke R."/>
            <person name="Steen I.H."/>
            <person name="Teske A."/>
            <person name="Boetius A."/>
            <person name="Liebeke M."/>
            <person name="Amann R."/>
            <person name="Knittel K."/>
        </authorList>
    </citation>
    <scope>NUCLEOTIDE SEQUENCE</scope>
    <source>
        <strain evidence="1">Gfbio:e3339647-f889-4370-9287-4fb5cb688e4c:AG393N10_GoMArc1</strain>
    </source>
</reference>